<reference evidence="3" key="1">
    <citation type="submission" date="2017-06" db="EMBL/GenBank/DDBJ databases">
        <title>Whole genome sequence of Laribacter hongkongensis LHGZ1.</title>
        <authorList>
            <person name="Chen D."/>
            <person name="Wu H."/>
            <person name="Chen J."/>
        </authorList>
    </citation>
    <scope>NUCLEOTIDE SEQUENCE [LARGE SCALE GENOMIC DNA]</scope>
    <source>
        <strain evidence="3">LHGZ1</strain>
    </source>
</reference>
<protein>
    <submittedName>
        <fullName evidence="2">Uncharacterized protein</fullName>
    </submittedName>
</protein>
<sequence length="48" mass="5620">MKYTKGHFQMTRQGIDLKTTLSPWLRFCVDTAILLLAVTPVILAVRWW</sequence>
<proteinExistence type="predicted"/>
<name>A0A248LHX7_9NEIS</name>
<gene>
    <name evidence="2" type="ORF">LHGZ1_1559</name>
</gene>
<keyword evidence="1" id="KW-0472">Membrane</keyword>
<keyword evidence="1" id="KW-1133">Transmembrane helix</keyword>
<keyword evidence="1" id="KW-0812">Transmembrane</keyword>
<dbReference type="AlphaFoldDB" id="A0A248LHX7"/>
<feature type="transmembrane region" description="Helical" evidence="1">
    <location>
        <begin position="24"/>
        <end position="45"/>
    </location>
</feature>
<organism evidence="2 3">
    <name type="scientific">Laribacter hongkongensis</name>
    <dbReference type="NCBI Taxonomy" id="168471"/>
    <lineage>
        <taxon>Bacteria</taxon>
        <taxon>Pseudomonadati</taxon>
        <taxon>Pseudomonadota</taxon>
        <taxon>Betaproteobacteria</taxon>
        <taxon>Neisseriales</taxon>
        <taxon>Aquaspirillaceae</taxon>
        <taxon>Laribacter</taxon>
    </lineage>
</organism>
<dbReference type="EMBL" id="CP022115">
    <property type="protein sequence ID" value="ASJ24390.1"/>
    <property type="molecule type" value="Genomic_DNA"/>
</dbReference>
<accession>A0A248LHX7</accession>
<evidence type="ECO:0000256" key="1">
    <source>
        <dbReference type="SAM" id="Phobius"/>
    </source>
</evidence>
<evidence type="ECO:0000313" key="3">
    <source>
        <dbReference type="Proteomes" id="UP000197424"/>
    </source>
</evidence>
<dbReference type="Proteomes" id="UP000197424">
    <property type="component" value="Chromosome"/>
</dbReference>
<evidence type="ECO:0000313" key="2">
    <source>
        <dbReference type="EMBL" id="ASJ24390.1"/>
    </source>
</evidence>